<organism evidence="1 3">
    <name type="scientific">Halalkalicoccus jeotgali (strain DSM 18796 / CECT 7217 / JCM 14584 / KCTC 4019 / B3)</name>
    <dbReference type="NCBI Taxonomy" id="795797"/>
    <lineage>
        <taxon>Archaea</taxon>
        <taxon>Methanobacteriati</taxon>
        <taxon>Methanobacteriota</taxon>
        <taxon>Stenosarchaea group</taxon>
        <taxon>Halobacteria</taxon>
        <taxon>Halobacteriales</taxon>
        <taxon>Halococcaceae</taxon>
        <taxon>Halalkalicoccus</taxon>
    </lineage>
</organism>
<dbReference type="EMBL" id="AOHV01000020">
    <property type="protein sequence ID" value="ELY38661.1"/>
    <property type="molecule type" value="Genomic_DNA"/>
</dbReference>
<evidence type="ECO:0000313" key="1">
    <source>
        <dbReference type="EMBL" id="ADJ16902.1"/>
    </source>
</evidence>
<reference evidence="2 4" key="2">
    <citation type="journal article" date="2014" name="PLoS Genet.">
        <title>Phylogenetically driven sequencing of extremely halophilic archaea reveals strategies for static and dynamic osmo-response.</title>
        <authorList>
            <person name="Becker E.A."/>
            <person name="Seitzer P.M."/>
            <person name="Tritt A."/>
            <person name="Larsen D."/>
            <person name="Krusor M."/>
            <person name="Yao A.I."/>
            <person name="Wu D."/>
            <person name="Madern D."/>
            <person name="Eisen J.A."/>
            <person name="Darling A.E."/>
            <person name="Facciotti M.T."/>
        </authorList>
    </citation>
    <scope>NUCLEOTIDE SEQUENCE [LARGE SCALE GENOMIC DNA]</scope>
    <source>
        <strain evidence="2">B3</strain>
        <strain evidence="4">DSM 18796 / CECT 7217 / JCM 14584 / KCTC 4019 / B3</strain>
    </source>
</reference>
<reference evidence="1 3" key="1">
    <citation type="journal article" date="2010" name="J. Bacteriol.">
        <title>Complete genome sequence of Halalkalicoccus jeotgali B3(T), an extremely halophilic archaeon.</title>
        <authorList>
            <person name="Roh S.W."/>
            <person name="Nam Y.D."/>
            <person name="Nam S.H."/>
            <person name="Choi S.H."/>
            <person name="Park H.S."/>
            <person name="Bae J.W."/>
        </authorList>
    </citation>
    <scope>NUCLEOTIDE SEQUENCE [LARGE SCALE GENOMIC DNA]</scope>
    <source>
        <strain evidence="1">B3</strain>
        <strain evidence="3">DSM 18796 / CECT 7217 / JCM 14584 / KCTC 4019 / B3</strain>
        <plasmid evidence="3">2</plasmid>
    </source>
</reference>
<name>D8JBZ5_HALJB</name>
<proteinExistence type="predicted"/>
<gene>
    <name evidence="1" type="ordered locus">HacjB3_17798</name>
    <name evidence="2" type="ORF">C497_06964</name>
</gene>
<dbReference type="EMBL" id="CP002064">
    <property type="protein sequence ID" value="ADJ16902.1"/>
    <property type="molecule type" value="Genomic_DNA"/>
</dbReference>
<protein>
    <submittedName>
        <fullName evidence="1">Uncharacterized protein</fullName>
    </submittedName>
</protein>
<evidence type="ECO:0000313" key="2">
    <source>
        <dbReference type="EMBL" id="ELY38661.1"/>
    </source>
</evidence>
<dbReference type="HOGENOM" id="CLU_3162988_0_0_2"/>
<accession>D8JBZ5</accession>
<keyword evidence="1" id="KW-0614">Plasmid</keyword>
<keyword evidence="4" id="KW-1185">Reference proteome</keyword>
<sequence>MACTQPIVLVTKINNFLVPEVVEYPQQAAESSLVDNNEIDVFGRVLE</sequence>
<dbReference type="Proteomes" id="UP000011645">
    <property type="component" value="Unassembled WGS sequence"/>
</dbReference>
<dbReference type="KEGG" id="hje:HacjB3_17798"/>
<dbReference type="Proteomes" id="UP000000390">
    <property type="component" value="Plasmid 2"/>
</dbReference>
<dbReference type="AlphaFoldDB" id="D8JBZ5"/>
<geneLocation type="plasmid" evidence="1 3">
    <name>2</name>
</geneLocation>
<evidence type="ECO:0000313" key="4">
    <source>
        <dbReference type="Proteomes" id="UP000011645"/>
    </source>
</evidence>
<evidence type="ECO:0000313" key="3">
    <source>
        <dbReference type="Proteomes" id="UP000000390"/>
    </source>
</evidence>